<feature type="region of interest" description="Disordered" evidence="1">
    <location>
        <begin position="107"/>
        <end position="155"/>
    </location>
</feature>
<feature type="domain" description="DUF6830" evidence="2">
    <location>
        <begin position="756"/>
        <end position="855"/>
    </location>
</feature>
<sequence>MQRCPRPGCDRTFNNSRALSSHLSNRYSGDCNAWFLHTSCLQSPPSNERLSDSPQRSTVQDDLPGALSDGSSSLSFESSPYLSRIPRRRGWEERRVRFVEEPVFIDEVPHQPRQSSPPSPLSATPPSPPLSNADLPETPSEQREPLPKRVEHPTAGHCFGYGPTILDQFLTDDRFRKERKGNLFYPFSCEADAEVGFWLMKTGMSLKYIDEFLRLRYVQDRPLSFTSSAQLVDRIELLPKPPSWQCCEVTVEGGRTSKPIKFYHRDGFDCFCFMFGNPIYNGYISLTPYKEYEDDQQNGETLGLVMLASDEAQLTKHYGDKYTYGIYLSCGNISKEIRSSFSAKCWMKIGEIPVVKFEEKECQKLLEARLAHKCLDIVTDRLKKHSHRPAYVPDPAGRIRLLRTILCSHLGDNVEQRRLACVPENSSPVSLAEYRQLGRSTASPPRTAAHTLRRIREFVRQIGDRGNDLPFVKALASRLKLNGVLEPFWRDWKFACPSIFLTPDALHQWHKFFMDHVMEWARHLLSDYEVDKRISVLQKRIGFRAFPTGFTRFTQHTGREERDLQRSFVGIIAGHPKISENVMRAFRGLLDYIYIAQYESQSTETLKLLRRSLRQFHRNKGYLARTGIRDGSRQNGRFKIPKLETFHHTPRIIAQVGSAPQFSTDHSEHLHITNAKEPYKMTNHRDHEEQICRILDRRERVFLFELLAVVWATVIAMATMTSLGSIDPERPTPSHLPSPAKNLFDQFNLNKSNVVLRNSTTAFSLTARIAFRKKSITQASEIFHLPGLRAALLKHYAKQYSNELPFSVIDCWIKVTVQLHTQQNSNAIAVPYTVAAVPSNESMPFGLCNFVLVKHPPGVLYRGIQSGHYIAQLRMVFRPYCYGNGKASNNEVLAYVEPLKPAPGTISLQTDGHYDHVPDDNIEMFRLVRDLNPDLSRRGKIIKLVDIWRPIDIIPKFGQECPMEWTRDTAVELASEFYVNSFADKETFQSVY</sequence>
<evidence type="ECO:0000256" key="1">
    <source>
        <dbReference type="SAM" id="MobiDB-lite"/>
    </source>
</evidence>
<dbReference type="InterPro" id="IPR049233">
    <property type="entry name" value="DUF6830"/>
</dbReference>
<dbReference type="InterPro" id="IPR041078">
    <property type="entry name" value="Plavaka"/>
</dbReference>
<dbReference type="AlphaFoldDB" id="A0A0H2QYL9"/>
<feature type="compositionally biased region" description="Polar residues" evidence="1">
    <location>
        <begin position="44"/>
        <end position="60"/>
    </location>
</feature>
<feature type="compositionally biased region" description="Low complexity" evidence="1">
    <location>
        <begin position="67"/>
        <end position="79"/>
    </location>
</feature>
<evidence type="ECO:0000259" key="2">
    <source>
        <dbReference type="Pfam" id="PF20722"/>
    </source>
</evidence>
<organism evidence="3 4">
    <name type="scientific">Schizopora paradoxa</name>
    <dbReference type="NCBI Taxonomy" id="27342"/>
    <lineage>
        <taxon>Eukaryota</taxon>
        <taxon>Fungi</taxon>
        <taxon>Dikarya</taxon>
        <taxon>Basidiomycota</taxon>
        <taxon>Agaricomycotina</taxon>
        <taxon>Agaricomycetes</taxon>
        <taxon>Hymenochaetales</taxon>
        <taxon>Schizoporaceae</taxon>
        <taxon>Schizopora</taxon>
    </lineage>
</organism>
<dbReference type="OrthoDB" id="3232986at2759"/>
<dbReference type="Proteomes" id="UP000053477">
    <property type="component" value="Unassembled WGS sequence"/>
</dbReference>
<protein>
    <recommendedName>
        <fullName evidence="2">DUF6830 domain-containing protein</fullName>
    </recommendedName>
</protein>
<dbReference type="Pfam" id="PF18759">
    <property type="entry name" value="Plavaka"/>
    <property type="match status" value="1"/>
</dbReference>
<proteinExistence type="predicted"/>
<gene>
    <name evidence="3" type="ORF">SCHPADRAFT_840547</name>
</gene>
<evidence type="ECO:0000313" key="3">
    <source>
        <dbReference type="EMBL" id="KLO04459.1"/>
    </source>
</evidence>
<accession>A0A0H2QYL9</accession>
<reference evidence="3 4" key="1">
    <citation type="submission" date="2015-04" db="EMBL/GenBank/DDBJ databases">
        <title>Complete genome sequence of Schizopora paradoxa KUC8140, a cosmopolitan wood degrader in East Asia.</title>
        <authorList>
            <consortium name="DOE Joint Genome Institute"/>
            <person name="Min B."/>
            <person name="Park H."/>
            <person name="Jang Y."/>
            <person name="Kim J.-J."/>
            <person name="Kim K.H."/>
            <person name="Pangilinan J."/>
            <person name="Lipzen A."/>
            <person name="Riley R."/>
            <person name="Grigoriev I.V."/>
            <person name="Spatafora J.W."/>
            <person name="Choi I.-G."/>
        </authorList>
    </citation>
    <scope>NUCLEOTIDE SEQUENCE [LARGE SCALE GENOMIC DNA]</scope>
    <source>
        <strain evidence="3 4">KUC8140</strain>
    </source>
</reference>
<feature type="region of interest" description="Disordered" evidence="1">
    <location>
        <begin position="44"/>
        <end position="79"/>
    </location>
</feature>
<feature type="compositionally biased region" description="Pro residues" evidence="1">
    <location>
        <begin position="115"/>
        <end position="129"/>
    </location>
</feature>
<evidence type="ECO:0000313" key="4">
    <source>
        <dbReference type="Proteomes" id="UP000053477"/>
    </source>
</evidence>
<feature type="compositionally biased region" description="Basic and acidic residues" evidence="1">
    <location>
        <begin position="140"/>
        <end position="154"/>
    </location>
</feature>
<name>A0A0H2QYL9_9AGAM</name>
<keyword evidence="4" id="KW-1185">Reference proteome</keyword>
<dbReference type="Pfam" id="PF20722">
    <property type="entry name" value="DUF6830"/>
    <property type="match status" value="1"/>
</dbReference>
<dbReference type="InParanoid" id="A0A0H2QYL9"/>
<dbReference type="EMBL" id="KQ086534">
    <property type="protein sequence ID" value="KLO04459.1"/>
    <property type="molecule type" value="Genomic_DNA"/>
</dbReference>